<sequence length="219" mass="24778">MIGLIVLCVFVGSSMVQGKILTPCGLANDLYHHLTAKYGIHEFMNYNQETIGLMVCIAAYHDFNTSNLVLTDDGNRREGIFGLVAHVNETDKFNFTDDCIKDDTEYFIEKVLYVPQDNKNLVKNSFVRDFYEDLCDKFMASHEVYCHLSEYVFGNFPVWIPNDKSLLYGKCYQTPGGNGKPRRCTSLAGDILIDNDPFFPPIQTFGVNTTNTTITTGIY</sequence>
<keyword evidence="1" id="KW-0732">Signal</keyword>
<reference evidence="3" key="3">
    <citation type="submission" date="2014-09" db="EMBL/GenBank/DDBJ databases">
        <authorList>
            <person name="Magalhaes I.L.F."/>
            <person name="Oliveira U."/>
            <person name="Santos F.R."/>
            <person name="Vidigal T.H.D.A."/>
            <person name="Brescovit A.D."/>
            <person name="Santos A.J."/>
        </authorList>
    </citation>
    <scope>NUCLEOTIDE SEQUENCE</scope>
</reference>
<feature type="signal peptide" evidence="1">
    <location>
        <begin position="1"/>
        <end position="18"/>
    </location>
</feature>
<evidence type="ECO:0000313" key="2">
    <source>
        <dbReference type="EMBL" id="JAG33390.1"/>
    </source>
</evidence>
<name>A0A0A9YUZ3_LYGHE</name>
<evidence type="ECO:0000256" key="1">
    <source>
        <dbReference type="SAM" id="SignalP"/>
    </source>
</evidence>
<proteinExistence type="predicted"/>
<dbReference type="AlphaFoldDB" id="A0A0A9YUZ3"/>
<reference evidence="2" key="2">
    <citation type="submission" date="2014-07" db="EMBL/GenBank/DDBJ databases">
        <authorList>
            <person name="Hull J."/>
        </authorList>
    </citation>
    <scope>NUCLEOTIDE SEQUENCE</scope>
</reference>
<organism evidence="2">
    <name type="scientific">Lygus hesperus</name>
    <name type="common">Western plant bug</name>
    <dbReference type="NCBI Taxonomy" id="30085"/>
    <lineage>
        <taxon>Eukaryota</taxon>
        <taxon>Metazoa</taxon>
        <taxon>Ecdysozoa</taxon>
        <taxon>Arthropoda</taxon>
        <taxon>Hexapoda</taxon>
        <taxon>Insecta</taxon>
        <taxon>Pterygota</taxon>
        <taxon>Neoptera</taxon>
        <taxon>Paraneoptera</taxon>
        <taxon>Hemiptera</taxon>
        <taxon>Heteroptera</taxon>
        <taxon>Panheteroptera</taxon>
        <taxon>Cimicomorpha</taxon>
        <taxon>Miridae</taxon>
        <taxon>Mirini</taxon>
        <taxon>Lygus</taxon>
    </lineage>
</organism>
<reference evidence="2" key="1">
    <citation type="journal article" date="2014" name="PLoS ONE">
        <title>Transcriptome-Based Identification of ABC Transporters in the Western Tarnished Plant Bug Lygus hesperus.</title>
        <authorList>
            <person name="Hull J.J."/>
            <person name="Chaney K."/>
            <person name="Geib S.M."/>
            <person name="Fabrick J.A."/>
            <person name="Brent C.S."/>
            <person name="Walsh D."/>
            <person name="Lavine L.C."/>
        </authorList>
    </citation>
    <scope>NUCLEOTIDE SEQUENCE</scope>
</reference>
<accession>A0A0A9YUZ3</accession>
<protein>
    <submittedName>
        <fullName evidence="2">Tyrosinase</fullName>
    </submittedName>
</protein>
<evidence type="ECO:0000313" key="3">
    <source>
        <dbReference type="EMBL" id="JAG55850.1"/>
    </source>
</evidence>
<feature type="chain" id="PRO_5015034030" evidence="1">
    <location>
        <begin position="19"/>
        <end position="219"/>
    </location>
</feature>
<gene>
    <name evidence="2" type="primary">TYR_0</name>
    <name evidence="2" type="ORF">CM83_99954</name>
</gene>
<dbReference type="EMBL" id="GBRD01009974">
    <property type="protein sequence ID" value="JAG55850.1"/>
    <property type="molecule type" value="Transcribed_RNA"/>
</dbReference>
<dbReference type="EMBL" id="GBHO01010214">
    <property type="protein sequence ID" value="JAG33390.1"/>
    <property type="molecule type" value="Transcribed_RNA"/>
</dbReference>